<dbReference type="Proteomes" id="UP000726777">
    <property type="component" value="Unassembled WGS sequence"/>
</dbReference>
<reference evidence="1" key="1">
    <citation type="submission" date="2020-09" db="EMBL/GenBank/DDBJ databases">
        <title>Genome sequence of Vibrio parahaemolyticus isolates.</title>
        <authorList>
            <person name="Hammerl J.A."/>
            <person name="Strauch E."/>
        </authorList>
    </citation>
    <scope>NUCLEOTIDE SEQUENCE</scope>
    <source>
        <strain evidence="1">17-VB00146</strain>
    </source>
</reference>
<evidence type="ECO:0000313" key="2">
    <source>
        <dbReference type="Proteomes" id="UP000726777"/>
    </source>
</evidence>
<dbReference type="RefSeq" id="WP_228085557.1">
    <property type="nucleotide sequence ID" value="NZ_JACVHL010000002.1"/>
</dbReference>
<organism evidence="1 2">
    <name type="scientific">Vibrio parahaemolyticus</name>
    <dbReference type="NCBI Taxonomy" id="670"/>
    <lineage>
        <taxon>Bacteria</taxon>
        <taxon>Pseudomonadati</taxon>
        <taxon>Pseudomonadota</taxon>
        <taxon>Gammaproteobacteria</taxon>
        <taxon>Vibrionales</taxon>
        <taxon>Vibrionaceae</taxon>
        <taxon>Vibrio</taxon>
    </lineage>
</organism>
<sequence length="375" mass="42547">MQLPSAKKARLSAEAISKSFNVEANESRAIIAQIFNFNSWEQLIKKLQNVEDKALSNTEEHHLNEIFVHRLSDIVGIPLNKNLQELLSKMSPYRKKPSPYRFDLNFINDSSSDTLIDFAEILEQIGMAHESGNADEAMMDSLKEMVKHFGGKESDEILSLLDNTNFDQLQNMMREAHPINDELVCNAIANFLSVDFDYIEEPNSLRVAEYYDQHGEPNPLYLTSMVVSPGDSNDSAYLDLVKKIENDCDMNFEKPMLINGTVTFKEIDNKTYAVVGLWNDGLEWHWIFLGSGITPWQQKQLFSAATLDNLENSLDKVPLPDELSVPIQNGHPIHLIWHCMVKPSESPTHTQDGELGIKIDNRYVISGVTGWQSFV</sequence>
<gene>
    <name evidence="1" type="ORF">IB292_02415</name>
</gene>
<proteinExistence type="predicted"/>
<comment type="caution">
    <text evidence="1">The sequence shown here is derived from an EMBL/GenBank/DDBJ whole genome shotgun (WGS) entry which is preliminary data.</text>
</comment>
<protein>
    <submittedName>
        <fullName evidence="1">Uncharacterized protein</fullName>
    </submittedName>
</protein>
<name>A0A9Q3U7Y7_VIBPH</name>
<accession>A0A9Q3U7Y7</accession>
<evidence type="ECO:0000313" key="1">
    <source>
        <dbReference type="EMBL" id="MCC3803883.1"/>
    </source>
</evidence>
<dbReference type="EMBL" id="JACVHL010000002">
    <property type="protein sequence ID" value="MCC3803883.1"/>
    <property type="molecule type" value="Genomic_DNA"/>
</dbReference>
<dbReference type="AlphaFoldDB" id="A0A9Q3U7Y7"/>